<dbReference type="OrthoDB" id="2579025at2759"/>
<protein>
    <recommendedName>
        <fullName evidence="1">Enolase C-terminal domain-containing protein</fullName>
    </recommendedName>
</protein>
<dbReference type="InterPro" id="IPR036849">
    <property type="entry name" value="Enolase-like_C_sf"/>
</dbReference>
<dbReference type="HOGENOM" id="CLU_2758553_0_0_1"/>
<evidence type="ECO:0000259" key="1">
    <source>
        <dbReference type="Pfam" id="PF13378"/>
    </source>
</evidence>
<dbReference type="Proteomes" id="UP000054538">
    <property type="component" value="Unassembled WGS sequence"/>
</dbReference>
<reference evidence="2 3" key="1">
    <citation type="submission" date="2014-04" db="EMBL/GenBank/DDBJ databases">
        <authorList>
            <consortium name="DOE Joint Genome Institute"/>
            <person name="Kuo A."/>
            <person name="Kohler A."/>
            <person name="Jargeat P."/>
            <person name="Nagy L.G."/>
            <person name="Floudas D."/>
            <person name="Copeland A."/>
            <person name="Barry K.W."/>
            <person name="Cichocki N."/>
            <person name="Veneault-Fourrey C."/>
            <person name="LaButti K."/>
            <person name="Lindquist E.A."/>
            <person name="Lipzen A."/>
            <person name="Lundell T."/>
            <person name="Morin E."/>
            <person name="Murat C."/>
            <person name="Sun H."/>
            <person name="Tunlid A."/>
            <person name="Henrissat B."/>
            <person name="Grigoriev I.V."/>
            <person name="Hibbett D.S."/>
            <person name="Martin F."/>
            <person name="Nordberg H.P."/>
            <person name="Cantor M.N."/>
            <person name="Hua S.X."/>
        </authorList>
    </citation>
    <scope>NUCLEOTIDE SEQUENCE [LARGE SCALE GENOMIC DNA]</scope>
    <source>
        <strain evidence="2 3">Ve08.2h10</strain>
    </source>
</reference>
<evidence type="ECO:0000313" key="2">
    <source>
        <dbReference type="EMBL" id="KIK98906.1"/>
    </source>
</evidence>
<organism evidence="2 3">
    <name type="scientific">Paxillus rubicundulus Ve08.2h10</name>
    <dbReference type="NCBI Taxonomy" id="930991"/>
    <lineage>
        <taxon>Eukaryota</taxon>
        <taxon>Fungi</taxon>
        <taxon>Dikarya</taxon>
        <taxon>Basidiomycota</taxon>
        <taxon>Agaricomycotina</taxon>
        <taxon>Agaricomycetes</taxon>
        <taxon>Agaricomycetidae</taxon>
        <taxon>Boletales</taxon>
        <taxon>Paxilineae</taxon>
        <taxon>Paxillaceae</taxon>
        <taxon>Paxillus</taxon>
    </lineage>
</organism>
<dbReference type="EMBL" id="KN824876">
    <property type="protein sequence ID" value="KIK98906.1"/>
    <property type="molecule type" value="Genomic_DNA"/>
</dbReference>
<dbReference type="InterPro" id="IPR029065">
    <property type="entry name" value="Enolase_C-like"/>
</dbReference>
<dbReference type="SUPFAM" id="SSF51604">
    <property type="entry name" value="Enolase C-terminal domain-like"/>
    <property type="match status" value="1"/>
</dbReference>
<gene>
    <name evidence="2" type="ORF">PAXRUDRAFT_823328</name>
</gene>
<reference evidence="3" key="2">
    <citation type="submission" date="2015-01" db="EMBL/GenBank/DDBJ databases">
        <title>Evolutionary Origins and Diversification of the Mycorrhizal Mutualists.</title>
        <authorList>
            <consortium name="DOE Joint Genome Institute"/>
            <consortium name="Mycorrhizal Genomics Consortium"/>
            <person name="Kohler A."/>
            <person name="Kuo A."/>
            <person name="Nagy L.G."/>
            <person name="Floudas D."/>
            <person name="Copeland A."/>
            <person name="Barry K.W."/>
            <person name="Cichocki N."/>
            <person name="Veneault-Fourrey C."/>
            <person name="LaButti K."/>
            <person name="Lindquist E.A."/>
            <person name="Lipzen A."/>
            <person name="Lundell T."/>
            <person name="Morin E."/>
            <person name="Murat C."/>
            <person name="Riley R."/>
            <person name="Ohm R."/>
            <person name="Sun H."/>
            <person name="Tunlid A."/>
            <person name="Henrissat B."/>
            <person name="Grigoriev I.V."/>
            <person name="Hibbett D.S."/>
            <person name="Martin F."/>
        </authorList>
    </citation>
    <scope>NUCLEOTIDE SEQUENCE [LARGE SCALE GENOMIC DNA]</scope>
    <source>
        <strain evidence="3">Ve08.2h10</strain>
    </source>
</reference>
<keyword evidence="3" id="KW-1185">Reference proteome</keyword>
<dbReference type="Gene3D" id="3.20.20.120">
    <property type="entry name" value="Enolase-like C-terminal domain"/>
    <property type="match status" value="1"/>
</dbReference>
<feature type="domain" description="Enolase C-terminal" evidence="1">
    <location>
        <begin position="2"/>
        <end position="64"/>
    </location>
</feature>
<accession>A0A0D0E3U9</accession>
<dbReference type="STRING" id="930991.A0A0D0E3U9"/>
<evidence type="ECO:0000313" key="3">
    <source>
        <dbReference type="Proteomes" id="UP000054538"/>
    </source>
</evidence>
<proteinExistence type="predicted"/>
<dbReference type="AlphaFoldDB" id="A0A0D0E3U9"/>
<dbReference type="Pfam" id="PF13378">
    <property type="entry name" value="MR_MLE_C"/>
    <property type="match status" value="1"/>
</dbReference>
<name>A0A0D0E3U9_9AGAM</name>
<dbReference type="InParanoid" id="A0A0D0E3U9"/>
<sequence length="70" mass="7564">MARQLATLPENEGVLFIEEPLLPTFAAEFADFARSASVPIAAGECLYSRHDEGGALDIAQPDISCRLDEL</sequence>